<dbReference type="NCBIfam" id="TIGR00147">
    <property type="entry name" value="YegS/Rv2252/BmrU family lipid kinase"/>
    <property type="match status" value="1"/>
</dbReference>
<gene>
    <name evidence="5" type="ORF">AOC36_08535</name>
</gene>
<dbReference type="OrthoDB" id="142078at2"/>
<dbReference type="InterPro" id="IPR017438">
    <property type="entry name" value="ATP-NAD_kinase_N"/>
</dbReference>
<dbReference type="AlphaFoldDB" id="A0A0X8H0W8"/>
<reference evidence="5 6" key="1">
    <citation type="submission" date="2015-10" db="EMBL/GenBank/DDBJ databases">
        <title>Erysipelothrix larvae sp. LV19 isolated from the larval gut of the rhinoceros beetle, Trypoxylus dichotomus.</title>
        <authorList>
            <person name="Lim S."/>
            <person name="Kim B.-C."/>
        </authorList>
    </citation>
    <scope>NUCLEOTIDE SEQUENCE [LARGE SCALE GENOMIC DNA]</scope>
    <source>
        <strain evidence="5 6">LV19</strain>
    </source>
</reference>
<name>A0A0X8H0W8_9FIRM</name>
<dbReference type="InterPro" id="IPR050187">
    <property type="entry name" value="Lipid_Phosphate_FormReg"/>
</dbReference>
<protein>
    <recommendedName>
        <fullName evidence="4">DAGKc domain-containing protein</fullName>
    </recommendedName>
</protein>
<dbReference type="STRING" id="1514105.AOC36_08535"/>
<keyword evidence="3" id="KW-1133">Transmembrane helix</keyword>
<comment type="similarity">
    <text evidence="2">Belongs to the diacylglycerol/lipid kinase family.</text>
</comment>
<evidence type="ECO:0000256" key="3">
    <source>
        <dbReference type="SAM" id="Phobius"/>
    </source>
</evidence>
<dbReference type="GO" id="GO:0005524">
    <property type="term" value="F:ATP binding"/>
    <property type="evidence" value="ECO:0007669"/>
    <property type="project" value="InterPro"/>
</dbReference>
<evidence type="ECO:0000256" key="2">
    <source>
        <dbReference type="ARBA" id="ARBA00005983"/>
    </source>
</evidence>
<dbReference type="Pfam" id="PF00781">
    <property type="entry name" value="DAGK_cat"/>
    <property type="match status" value="1"/>
</dbReference>
<dbReference type="Gene3D" id="2.60.200.40">
    <property type="match status" value="1"/>
</dbReference>
<dbReference type="SMART" id="SM00046">
    <property type="entry name" value="DAGKc"/>
    <property type="match status" value="1"/>
</dbReference>
<dbReference type="EMBL" id="CP013213">
    <property type="protein sequence ID" value="AMC94031.1"/>
    <property type="molecule type" value="Genomic_DNA"/>
</dbReference>
<dbReference type="SUPFAM" id="SSF111331">
    <property type="entry name" value="NAD kinase/diacylglycerol kinase-like"/>
    <property type="match status" value="1"/>
</dbReference>
<keyword evidence="3" id="KW-0472">Membrane</keyword>
<evidence type="ECO:0000313" key="5">
    <source>
        <dbReference type="EMBL" id="AMC94031.1"/>
    </source>
</evidence>
<feature type="domain" description="DAGKc" evidence="4">
    <location>
        <begin position="1"/>
        <end position="129"/>
    </location>
</feature>
<dbReference type="RefSeq" id="WP_067633352.1">
    <property type="nucleotide sequence ID" value="NZ_CP013213.1"/>
</dbReference>
<dbReference type="InterPro" id="IPR001206">
    <property type="entry name" value="Diacylglycerol_kinase_cat_dom"/>
</dbReference>
<organism evidence="5 6">
    <name type="scientific">Erysipelothrix larvae</name>
    <dbReference type="NCBI Taxonomy" id="1514105"/>
    <lineage>
        <taxon>Bacteria</taxon>
        <taxon>Bacillati</taxon>
        <taxon>Bacillota</taxon>
        <taxon>Erysipelotrichia</taxon>
        <taxon>Erysipelotrichales</taxon>
        <taxon>Erysipelotrichaceae</taxon>
        <taxon>Erysipelothrix</taxon>
    </lineage>
</organism>
<keyword evidence="6" id="KW-1185">Reference proteome</keyword>
<sequence length="293" mass="33741">MVNKNLLVIFNPVSGKNSGDLDLIQSTLDDANKTYDLLKTKNEKSVEKYLKNHRDTYDVILVAGGDGTISQTIDAMIHYDIKASMCIYPKGSTNEFALALGITKDSLHNLANNTQEPLKIDIGAYNDNHSFIYSMTFGNFTHITYKTPQQLKNIFGHIAYWLYGIFTFYFLKIRTYDMKVTCDDEVYEGQFVFGGISNSNSLGTVIQLPEVSFNDGEFELMLIRKPKKHKDFRNLLLSLVMKQYDNELFIQTKGKDIRFESKREYSWNKDGEFAGRLNSLHVCVRKDYLTLYR</sequence>
<proteinExistence type="inferred from homology"/>
<evidence type="ECO:0000313" key="6">
    <source>
        <dbReference type="Proteomes" id="UP000063781"/>
    </source>
</evidence>
<keyword evidence="3" id="KW-0812">Transmembrane</keyword>
<comment type="cofactor">
    <cofactor evidence="1">
        <name>Mg(2+)</name>
        <dbReference type="ChEBI" id="CHEBI:18420"/>
    </cofactor>
</comment>
<dbReference type="InterPro" id="IPR005218">
    <property type="entry name" value="Diacylglycerol/lipid_kinase"/>
</dbReference>
<dbReference type="PROSITE" id="PS50146">
    <property type="entry name" value="DAGK"/>
    <property type="match status" value="1"/>
</dbReference>
<dbReference type="Gene3D" id="3.40.50.10330">
    <property type="entry name" value="Probable inorganic polyphosphate/atp-NAD kinase, domain 1"/>
    <property type="match status" value="1"/>
</dbReference>
<feature type="transmembrane region" description="Helical" evidence="3">
    <location>
        <begin position="154"/>
        <end position="171"/>
    </location>
</feature>
<dbReference type="PANTHER" id="PTHR12358:SF54">
    <property type="entry name" value="SPHINGOSINE KINASE RELATED PROTEIN"/>
    <property type="match status" value="1"/>
</dbReference>
<accession>A0A0X8H0W8</accession>
<dbReference type="KEGG" id="erl:AOC36_08535"/>
<dbReference type="GO" id="GO:0008654">
    <property type="term" value="P:phospholipid biosynthetic process"/>
    <property type="evidence" value="ECO:0007669"/>
    <property type="project" value="InterPro"/>
</dbReference>
<evidence type="ECO:0000259" key="4">
    <source>
        <dbReference type="PROSITE" id="PS50146"/>
    </source>
</evidence>
<evidence type="ECO:0000256" key="1">
    <source>
        <dbReference type="ARBA" id="ARBA00001946"/>
    </source>
</evidence>
<dbReference type="InterPro" id="IPR016064">
    <property type="entry name" value="NAD/diacylglycerol_kinase_sf"/>
</dbReference>
<dbReference type="GO" id="GO:0016301">
    <property type="term" value="F:kinase activity"/>
    <property type="evidence" value="ECO:0007669"/>
    <property type="project" value="InterPro"/>
</dbReference>
<dbReference type="Proteomes" id="UP000063781">
    <property type="component" value="Chromosome"/>
</dbReference>
<dbReference type="PANTHER" id="PTHR12358">
    <property type="entry name" value="SPHINGOSINE KINASE"/>
    <property type="match status" value="1"/>
</dbReference>